<dbReference type="Gene3D" id="3.40.50.300">
    <property type="entry name" value="P-loop containing nucleotide triphosphate hydrolases"/>
    <property type="match status" value="1"/>
</dbReference>
<proteinExistence type="inferred from homology"/>
<dbReference type="Proteomes" id="UP000824189">
    <property type="component" value="Unassembled WGS sequence"/>
</dbReference>
<organism evidence="3 4">
    <name type="scientific">Candidatus Corynebacterium gallistercoris</name>
    <dbReference type="NCBI Taxonomy" id="2838530"/>
    <lineage>
        <taxon>Bacteria</taxon>
        <taxon>Bacillati</taxon>
        <taxon>Actinomycetota</taxon>
        <taxon>Actinomycetes</taxon>
        <taxon>Mycobacteriales</taxon>
        <taxon>Corynebacteriaceae</taxon>
        <taxon>Corynebacterium</taxon>
    </lineage>
</organism>
<evidence type="ECO:0000313" key="3">
    <source>
        <dbReference type="EMBL" id="HIW95930.1"/>
    </source>
</evidence>
<dbReference type="Gene3D" id="3.30.450.370">
    <property type="match status" value="1"/>
</dbReference>
<name>A0A9D1RYL4_9CORY</name>
<accession>A0A9D1RYL4</accession>
<feature type="domain" description="Bacterial type II secretion system protein E" evidence="2">
    <location>
        <begin position="167"/>
        <end position="338"/>
    </location>
</feature>
<evidence type="ECO:0000256" key="1">
    <source>
        <dbReference type="ARBA" id="ARBA00006611"/>
    </source>
</evidence>
<dbReference type="InterPro" id="IPR050921">
    <property type="entry name" value="T4SS_GSP_E_ATPase"/>
</dbReference>
<dbReference type="Pfam" id="PF00437">
    <property type="entry name" value="T2SSE"/>
    <property type="match status" value="1"/>
</dbReference>
<dbReference type="NCBIfam" id="TIGR03819">
    <property type="entry name" value="heli_sec_ATPase"/>
    <property type="match status" value="1"/>
</dbReference>
<comment type="caution">
    <text evidence="3">The sequence shown here is derived from an EMBL/GenBank/DDBJ whole genome shotgun (WGS) entry which is preliminary data.</text>
</comment>
<dbReference type="PANTHER" id="PTHR30486">
    <property type="entry name" value="TWITCHING MOTILITY PROTEIN PILT"/>
    <property type="match status" value="1"/>
</dbReference>
<dbReference type="GO" id="GO:0016887">
    <property type="term" value="F:ATP hydrolysis activity"/>
    <property type="evidence" value="ECO:0007669"/>
    <property type="project" value="InterPro"/>
</dbReference>
<evidence type="ECO:0000259" key="2">
    <source>
        <dbReference type="Pfam" id="PF00437"/>
    </source>
</evidence>
<dbReference type="EMBL" id="DXFZ01000067">
    <property type="protein sequence ID" value="HIW95930.1"/>
    <property type="molecule type" value="Genomic_DNA"/>
</dbReference>
<sequence>MNTLLKTLWQRSPGTPGVEGNGGGVVASPKKETLTHVRRTLADQGIGSPDDAQIAAALPEGAGVDDVVWLRREFSGLGELAVPLQDPRVTDVLLNGDGRVWVDAGADLTPWPGKIGAAEARGIAVRLAAACGQRLDDAQPFFDGVLTNLPQGIAAQGLRIHAVLSPPAAGGPCISVRTLVAQRNSLGELVRDGLCGQEVAAVMRGLVVARRNLLISGGTGAGKTTLLAALLAEVARDQRIVVVEDTPELIIGHPHVVGLRSRVGNAEGAGEIGMRQLLRQALRMRPDRIVVGEVRGAEVADLLVALNTGHDGSAGTIHANDPGAIPGRLEALGAMAGMPLAAVARQAADGIDAVVHVARCGGDGTRRITDIALVRGAGAGLRVDVVWRGEPLPGWEELEALAC</sequence>
<evidence type="ECO:0000313" key="4">
    <source>
        <dbReference type="Proteomes" id="UP000824189"/>
    </source>
</evidence>
<dbReference type="SUPFAM" id="SSF52540">
    <property type="entry name" value="P-loop containing nucleoside triphosphate hydrolases"/>
    <property type="match status" value="1"/>
</dbReference>
<dbReference type="InterPro" id="IPR027417">
    <property type="entry name" value="P-loop_NTPase"/>
</dbReference>
<protein>
    <submittedName>
        <fullName evidence="3">TadA family conjugal transfer-associated ATPase</fullName>
    </submittedName>
</protein>
<dbReference type="PANTHER" id="PTHR30486:SF6">
    <property type="entry name" value="TYPE IV PILUS RETRACTATION ATPASE PILT"/>
    <property type="match status" value="1"/>
</dbReference>
<gene>
    <name evidence="3" type="ORF">H9867_05525</name>
</gene>
<comment type="similarity">
    <text evidence="1">Belongs to the GSP E family.</text>
</comment>
<dbReference type="InterPro" id="IPR022399">
    <property type="entry name" value="TadA-like_ATPase"/>
</dbReference>
<reference evidence="3" key="1">
    <citation type="journal article" date="2021" name="PeerJ">
        <title>Extensive microbial diversity within the chicken gut microbiome revealed by metagenomics and culture.</title>
        <authorList>
            <person name="Gilroy R."/>
            <person name="Ravi A."/>
            <person name="Getino M."/>
            <person name="Pursley I."/>
            <person name="Horton D.L."/>
            <person name="Alikhan N.F."/>
            <person name="Baker D."/>
            <person name="Gharbi K."/>
            <person name="Hall N."/>
            <person name="Watson M."/>
            <person name="Adriaenssens E.M."/>
            <person name="Foster-Nyarko E."/>
            <person name="Jarju S."/>
            <person name="Secka A."/>
            <person name="Antonio M."/>
            <person name="Oren A."/>
            <person name="Chaudhuri R.R."/>
            <person name="La Ragione R."/>
            <person name="Hildebrand F."/>
            <person name="Pallen M.J."/>
        </authorList>
    </citation>
    <scope>NUCLEOTIDE SEQUENCE</scope>
    <source>
        <strain evidence="3">4376</strain>
    </source>
</reference>
<reference evidence="3" key="2">
    <citation type="submission" date="2021-04" db="EMBL/GenBank/DDBJ databases">
        <authorList>
            <person name="Gilroy R."/>
        </authorList>
    </citation>
    <scope>NUCLEOTIDE SEQUENCE</scope>
    <source>
        <strain evidence="3">4376</strain>
    </source>
</reference>
<dbReference type="InterPro" id="IPR001482">
    <property type="entry name" value="T2SS/T4SS_dom"/>
</dbReference>
<dbReference type="AlphaFoldDB" id="A0A9D1RYL4"/>
<dbReference type="CDD" id="cd01130">
    <property type="entry name" value="VirB11-like_ATPase"/>
    <property type="match status" value="1"/>
</dbReference>